<dbReference type="AlphaFoldDB" id="A0AA96V5V6"/>
<reference evidence="1 2" key="1">
    <citation type="submission" date="2023-07" db="EMBL/GenBank/DDBJ databases">
        <title>Closed genome sequence of Methanosarcinaceae archaeon Am2.</title>
        <authorList>
            <person name="Poehlein A."/>
            <person name="Protasov E."/>
            <person name="Platt K."/>
            <person name="Reeh H."/>
            <person name="Daniel R."/>
            <person name="Brune A."/>
        </authorList>
    </citation>
    <scope>NUCLEOTIDE SEQUENCE [LARGE SCALE GENOMIC DNA]</scope>
    <source>
        <strain evidence="1 2">Am2</strain>
    </source>
</reference>
<organism evidence="1 2">
    <name type="scientific">Methanolapillus ohkumae</name>
    <dbReference type="NCBI Taxonomy" id="3028298"/>
    <lineage>
        <taxon>Archaea</taxon>
        <taxon>Methanobacteriati</taxon>
        <taxon>Methanobacteriota</taxon>
        <taxon>Stenosarchaea group</taxon>
        <taxon>Methanomicrobia</taxon>
        <taxon>Methanosarcinales</taxon>
        <taxon>Methanosarcinaceae</taxon>
        <taxon>Methanolapillus</taxon>
    </lineage>
</organism>
<evidence type="ECO:0000313" key="1">
    <source>
        <dbReference type="EMBL" id="WNY27104.1"/>
    </source>
</evidence>
<accession>A0AA96V5V6</accession>
<protein>
    <submittedName>
        <fullName evidence="1">Uncharacterized protein</fullName>
    </submittedName>
</protein>
<proteinExistence type="predicted"/>
<keyword evidence="2" id="KW-1185">Reference proteome</keyword>
<evidence type="ECO:0000313" key="2">
    <source>
        <dbReference type="Proteomes" id="UP001304970"/>
    </source>
</evidence>
<name>A0AA96V5V6_9EURY</name>
<dbReference type="Proteomes" id="UP001304970">
    <property type="component" value="Chromosome"/>
</dbReference>
<dbReference type="EMBL" id="CP131061">
    <property type="protein sequence ID" value="WNY27104.1"/>
    <property type="molecule type" value="Genomic_DNA"/>
</dbReference>
<gene>
    <name evidence="1" type="ORF">MsAm2_08920</name>
</gene>
<sequence length="190" mass="22170">MQINYYKLRLALTIISTVFILLKKESSFPEKTDTKIPGIIPQNLVSFEMGNENITLVCTYGKISLVLNKNVTDYYIGRILKGISDVDNSTSHEMEILCDFDEIPGYQTMGYTLVTYGRYNGKYRVTFNIPFSSEKALYNLTVSFFKELEKQKSLKKDFYWNGKDSDIVRLFFKLKDIENWDVKLIKNKEQ</sequence>